<evidence type="ECO:0000313" key="4">
    <source>
        <dbReference type="EMBL" id="SDH35926.1"/>
    </source>
</evidence>
<dbReference type="InterPro" id="IPR006665">
    <property type="entry name" value="OmpA-like"/>
</dbReference>
<dbReference type="PANTHER" id="PTHR30329">
    <property type="entry name" value="STATOR ELEMENT OF FLAGELLAR MOTOR COMPLEX"/>
    <property type="match status" value="1"/>
</dbReference>
<dbReference type="EMBL" id="FNDS01000001">
    <property type="protein sequence ID" value="SDH35926.1"/>
    <property type="molecule type" value="Genomic_DNA"/>
</dbReference>
<keyword evidence="2" id="KW-0732">Signal</keyword>
<feature type="domain" description="OmpA-like" evidence="3">
    <location>
        <begin position="136"/>
        <end position="254"/>
    </location>
</feature>
<protein>
    <submittedName>
        <fullName evidence="4">Outer membrane protein OmpA</fullName>
    </submittedName>
</protein>
<accession>A0A1G8BRP5</accession>
<dbReference type="Pfam" id="PF00691">
    <property type="entry name" value="OmpA"/>
    <property type="match status" value="1"/>
</dbReference>
<dbReference type="PROSITE" id="PS51123">
    <property type="entry name" value="OMPA_2"/>
    <property type="match status" value="1"/>
</dbReference>
<dbReference type="Proteomes" id="UP000199636">
    <property type="component" value="Unassembled WGS sequence"/>
</dbReference>
<dbReference type="InterPro" id="IPR036737">
    <property type="entry name" value="OmpA-like_sf"/>
</dbReference>
<evidence type="ECO:0000256" key="1">
    <source>
        <dbReference type="PROSITE-ProRule" id="PRU00473"/>
    </source>
</evidence>
<dbReference type="SUPFAM" id="SSF103088">
    <property type="entry name" value="OmpA-like"/>
    <property type="match status" value="1"/>
</dbReference>
<dbReference type="AlphaFoldDB" id="A0A1G8BRP5"/>
<dbReference type="OrthoDB" id="7030052at2"/>
<organism evidence="4 5">
    <name type="scientific">Pseudomonas panipatensis</name>
    <dbReference type="NCBI Taxonomy" id="428992"/>
    <lineage>
        <taxon>Bacteria</taxon>
        <taxon>Pseudomonadati</taxon>
        <taxon>Pseudomonadota</taxon>
        <taxon>Gammaproteobacteria</taxon>
        <taxon>Pseudomonadales</taxon>
        <taxon>Pseudomonadaceae</taxon>
        <taxon>Pseudomonas</taxon>
    </lineage>
</organism>
<evidence type="ECO:0000256" key="2">
    <source>
        <dbReference type="SAM" id="SignalP"/>
    </source>
</evidence>
<keyword evidence="1" id="KW-0472">Membrane</keyword>
<proteinExistence type="predicted"/>
<evidence type="ECO:0000259" key="3">
    <source>
        <dbReference type="PROSITE" id="PS51123"/>
    </source>
</evidence>
<dbReference type="PANTHER" id="PTHR30329:SF20">
    <property type="entry name" value="EXPORTED PROTEIN"/>
    <property type="match status" value="1"/>
</dbReference>
<name>A0A1G8BRP5_9PSED</name>
<dbReference type="RefSeq" id="WP_090259902.1">
    <property type="nucleotide sequence ID" value="NZ_FNDS01000001.1"/>
</dbReference>
<feature type="chain" id="PRO_5011500919" evidence="2">
    <location>
        <begin position="22"/>
        <end position="263"/>
    </location>
</feature>
<evidence type="ECO:0000313" key="5">
    <source>
        <dbReference type="Proteomes" id="UP000199636"/>
    </source>
</evidence>
<sequence length="263" mass="27527">MRLLKTSTLLLCVGLSACSHFQSQGGAAPEQTASAAHWWWPFGKADEAAANAPVATPAAQPVAAKVAAAEQPAGGHWWWPFGASNAAAASAAAAPAQAAEQAPVPNVPVTKEWLDRYEKALRSAVAGSKFSVERRDNALALIAPADTSFNAKRHELLLPNTLGPLSKVAKLVQDDPQSGVVVLGHSDSSGNKADNDKLSLQRAQAVAAIFHLSGLGNDRLRFKGVGGDQPRADNKTAKGRALNRRVEVLLTSRGNLLALAQSK</sequence>
<keyword evidence="5" id="KW-1185">Reference proteome</keyword>
<gene>
    <name evidence="4" type="ORF">SAMN05216272_101196</name>
</gene>
<dbReference type="GO" id="GO:0016020">
    <property type="term" value="C:membrane"/>
    <property type="evidence" value="ECO:0007669"/>
    <property type="project" value="UniProtKB-UniRule"/>
</dbReference>
<dbReference type="Gene3D" id="3.30.1330.60">
    <property type="entry name" value="OmpA-like domain"/>
    <property type="match status" value="1"/>
</dbReference>
<reference evidence="5" key="1">
    <citation type="submission" date="2016-10" db="EMBL/GenBank/DDBJ databases">
        <authorList>
            <person name="Varghese N."/>
            <person name="Submissions S."/>
        </authorList>
    </citation>
    <scope>NUCLEOTIDE SEQUENCE [LARGE SCALE GENOMIC DNA]</scope>
    <source>
        <strain evidence="5">CCM 7469</strain>
    </source>
</reference>
<dbReference type="PROSITE" id="PS51257">
    <property type="entry name" value="PROKAR_LIPOPROTEIN"/>
    <property type="match status" value="1"/>
</dbReference>
<dbReference type="CDD" id="cd07185">
    <property type="entry name" value="OmpA_C-like"/>
    <property type="match status" value="1"/>
</dbReference>
<feature type="signal peptide" evidence="2">
    <location>
        <begin position="1"/>
        <end position="21"/>
    </location>
</feature>
<dbReference type="STRING" id="428992.SAMN05216272_101196"/>
<dbReference type="InterPro" id="IPR050330">
    <property type="entry name" value="Bact_OuterMem_StrucFunc"/>
</dbReference>